<reference evidence="1 2" key="1">
    <citation type="submission" date="2015-01" db="EMBL/GenBank/DDBJ databases">
        <title>Rufibacter sp./DG31D/ whole genome sequencing.</title>
        <authorList>
            <person name="Kim M.K."/>
            <person name="Srinivasan S."/>
            <person name="Lee J.-J."/>
        </authorList>
    </citation>
    <scope>NUCLEOTIDE SEQUENCE [LARGE SCALE GENOMIC DNA]</scope>
    <source>
        <strain evidence="1 2">DG31D</strain>
    </source>
</reference>
<dbReference type="Proteomes" id="UP000036458">
    <property type="component" value="Chromosome"/>
</dbReference>
<dbReference type="AlphaFoldDB" id="A0A0H4VIX6"/>
<dbReference type="KEGG" id="ruf:TH63_09070"/>
<proteinExistence type="predicted"/>
<dbReference type="PATRIC" id="fig|1379910.4.peg.1968"/>
<evidence type="ECO:0008006" key="3">
    <source>
        <dbReference type="Google" id="ProtNLM"/>
    </source>
</evidence>
<dbReference type="NCBIfam" id="TIGR02757">
    <property type="entry name" value="TIGR02757 family protein"/>
    <property type="match status" value="1"/>
</dbReference>
<dbReference type="STRING" id="1379910.TH63_09070"/>
<gene>
    <name evidence="1" type="ORF">TH63_09070</name>
</gene>
<dbReference type="RefSeq" id="WP_048920668.1">
    <property type="nucleotide sequence ID" value="NZ_CP010777.1"/>
</dbReference>
<dbReference type="EMBL" id="CP010777">
    <property type="protein sequence ID" value="AKQ45765.1"/>
    <property type="molecule type" value="Genomic_DNA"/>
</dbReference>
<keyword evidence="2" id="KW-1185">Reference proteome</keyword>
<evidence type="ECO:0000313" key="1">
    <source>
        <dbReference type="EMBL" id="AKQ45765.1"/>
    </source>
</evidence>
<sequence length="259" mass="30466">MAFTPAQVQALLEDRYQKYNTPAFIANDPVSIPHLFQQKQDIEIAGFFGSILAWGQRKTIINKCRELLNRMDNAPYQFITQHHDDDLKQLLGFKHRTFNDTDLLYLVYFFKWFYQRHDSLEEAFLGPAAAPLTTKKARLEYFYNLVFSLPEAPHRTRKHISTPAKKSACKRINMYLRWMVRKDDRGVDFGLWNRMSPADLICPCDVHVQRVARKLGLIERTQSDWAMAEELTQHLRQFDPLDPVKYDYALFGLGIEEKF</sequence>
<accession>A0A0H4VIX6</accession>
<name>A0A0H4VIX6_9BACT</name>
<dbReference type="Pfam" id="PF09674">
    <property type="entry name" value="DUF2400"/>
    <property type="match status" value="1"/>
</dbReference>
<organism evidence="1 2">
    <name type="scientific">Rufibacter radiotolerans</name>
    <dbReference type="NCBI Taxonomy" id="1379910"/>
    <lineage>
        <taxon>Bacteria</taxon>
        <taxon>Pseudomonadati</taxon>
        <taxon>Bacteroidota</taxon>
        <taxon>Cytophagia</taxon>
        <taxon>Cytophagales</taxon>
        <taxon>Hymenobacteraceae</taxon>
        <taxon>Rufibacter</taxon>
    </lineage>
</organism>
<protein>
    <recommendedName>
        <fullName evidence="3">TIGR02757 family protein</fullName>
    </recommendedName>
</protein>
<evidence type="ECO:0000313" key="2">
    <source>
        <dbReference type="Proteomes" id="UP000036458"/>
    </source>
</evidence>
<dbReference type="InterPro" id="IPR014127">
    <property type="entry name" value="CHP02757"/>
</dbReference>
<dbReference type="OrthoDB" id="9773332at2"/>